<dbReference type="GO" id="GO:0030154">
    <property type="term" value="P:cell differentiation"/>
    <property type="evidence" value="ECO:0007669"/>
    <property type="project" value="TreeGrafter"/>
</dbReference>
<dbReference type="SMART" id="SM00339">
    <property type="entry name" value="FH"/>
    <property type="match status" value="1"/>
</dbReference>
<keyword evidence="7" id="KW-1185">Reference proteome</keyword>
<keyword evidence="2 3" id="KW-0539">Nucleus</keyword>
<protein>
    <submittedName>
        <fullName evidence="6">Fork head domain protein</fullName>
    </submittedName>
</protein>
<evidence type="ECO:0000259" key="5">
    <source>
        <dbReference type="PROSITE" id="PS50039"/>
    </source>
</evidence>
<dbReference type="Pfam" id="PF00250">
    <property type="entry name" value="Forkhead"/>
    <property type="match status" value="1"/>
</dbReference>
<dbReference type="PRINTS" id="PR00053">
    <property type="entry name" value="FORKHEAD"/>
</dbReference>
<dbReference type="PROSITE" id="PS00657">
    <property type="entry name" value="FORK_HEAD_1"/>
    <property type="match status" value="1"/>
</dbReference>
<keyword evidence="4" id="KW-0812">Transmembrane</keyword>
<evidence type="ECO:0000256" key="4">
    <source>
        <dbReference type="SAM" id="Phobius"/>
    </source>
</evidence>
<dbReference type="PROSITE" id="PS00658">
    <property type="entry name" value="FORK_HEAD_2"/>
    <property type="match status" value="1"/>
</dbReference>
<dbReference type="Proteomes" id="UP000242913">
    <property type="component" value="Unassembled WGS sequence"/>
</dbReference>
<dbReference type="InterPro" id="IPR018122">
    <property type="entry name" value="TF_fork_head_CS_1"/>
</dbReference>
<keyword evidence="4" id="KW-1133">Transmembrane helix</keyword>
<evidence type="ECO:0000256" key="1">
    <source>
        <dbReference type="ARBA" id="ARBA00023125"/>
    </source>
</evidence>
<dbReference type="PANTHER" id="PTHR11829:SF388">
    <property type="entry name" value="FORK HEAD DOMAIN-CONTAINING PROTEIN L1-RELATED"/>
    <property type="match status" value="1"/>
</dbReference>
<reference evidence="6 7" key="1">
    <citation type="submission" date="2015-12" db="EMBL/GenBank/DDBJ databases">
        <title>Draft genome of the nematode, Onchocerca flexuosa.</title>
        <authorList>
            <person name="Mitreva M."/>
        </authorList>
    </citation>
    <scope>NUCLEOTIDE SEQUENCE [LARGE SCALE GENOMIC DNA]</scope>
    <source>
        <strain evidence="6">Red Deer</strain>
    </source>
</reference>
<dbReference type="GO" id="GO:0009653">
    <property type="term" value="P:anatomical structure morphogenesis"/>
    <property type="evidence" value="ECO:0007669"/>
    <property type="project" value="TreeGrafter"/>
</dbReference>
<dbReference type="InterPro" id="IPR001766">
    <property type="entry name" value="Fork_head_dom"/>
</dbReference>
<proteinExistence type="predicted"/>
<organism evidence="6 7">
    <name type="scientific">Onchocerca flexuosa</name>
    <dbReference type="NCBI Taxonomy" id="387005"/>
    <lineage>
        <taxon>Eukaryota</taxon>
        <taxon>Metazoa</taxon>
        <taxon>Ecdysozoa</taxon>
        <taxon>Nematoda</taxon>
        <taxon>Chromadorea</taxon>
        <taxon>Rhabditida</taxon>
        <taxon>Spirurina</taxon>
        <taxon>Spiruromorpha</taxon>
        <taxon>Filarioidea</taxon>
        <taxon>Onchocercidae</taxon>
        <taxon>Onchocerca</taxon>
    </lineage>
</organism>
<dbReference type="PROSITE" id="PS50039">
    <property type="entry name" value="FORK_HEAD_3"/>
    <property type="match status" value="1"/>
</dbReference>
<feature type="transmembrane region" description="Helical" evidence="4">
    <location>
        <begin position="7"/>
        <end position="32"/>
    </location>
</feature>
<dbReference type="PANTHER" id="PTHR11829">
    <property type="entry name" value="FORKHEAD BOX PROTEIN"/>
    <property type="match status" value="1"/>
</dbReference>
<dbReference type="InterPro" id="IPR030456">
    <property type="entry name" value="TF_fork_head_CS_2"/>
</dbReference>
<dbReference type="GO" id="GO:0000978">
    <property type="term" value="F:RNA polymerase II cis-regulatory region sequence-specific DNA binding"/>
    <property type="evidence" value="ECO:0007669"/>
    <property type="project" value="TreeGrafter"/>
</dbReference>
<dbReference type="InterPro" id="IPR036390">
    <property type="entry name" value="WH_DNA-bd_sf"/>
</dbReference>
<feature type="DNA-binding region" description="Fork-head" evidence="3">
    <location>
        <begin position="60"/>
        <end position="168"/>
    </location>
</feature>
<comment type="subcellular location">
    <subcellularLocation>
        <location evidence="3">Nucleus</location>
    </subcellularLocation>
</comment>
<evidence type="ECO:0000313" key="7">
    <source>
        <dbReference type="Proteomes" id="UP000242913"/>
    </source>
</evidence>
<gene>
    <name evidence="6" type="ORF">X798_01079</name>
</gene>
<dbReference type="OrthoDB" id="5402974at2759"/>
<evidence type="ECO:0000256" key="2">
    <source>
        <dbReference type="ARBA" id="ARBA00023242"/>
    </source>
</evidence>
<dbReference type="InterPro" id="IPR050211">
    <property type="entry name" value="FOX_domain-containing"/>
</dbReference>
<dbReference type="GO" id="GO:0000981">
    <property type="term" value="F:DNA-binding transcription factor activity, RNA polymerase II-specific"/>
    <property type="evidence" value="ECO:0007669"/>
    <property type="project" value="TreeGrafter"/>
</dbReference>
<feature type="domain" description="Fork-head" evidence="5">
    <location>
        <begin position="60"/>
        <end position="168"/>
    </location>
</feature>
<dbReference type="FunFam" id="1.10.10.10:FF:000598">
    <property type="entry name" value="forkhead box protein I1 isoform X2"/>
    <property type="match status" value="1"/>
</dbReference>
<dbReference type="GO" id="GO:0005634">
    <property type="term" value="C:nucleus"/>
    <property type="evidence" value="ECO:0007669"/>
    <property type="project" value="UniProtKB-SubCell"/>
</dbReference>
<dbReference type="SUPFAM" id="SSF46785">
    <property type="entry name" value="Winged helix' DNA-binding domain"/>
    <property type="match status" value="1"/>
</dbReference>
<accession>A0A238C4R4</accession>
<name>A0A238C4R4_9BILA</name>
<sequence>MSRWQAYTCILLALSKSITIVIIFFIIPFFFYSSKHCISIALNSLMSNRTIVEEGSEGEKPPYSYVALITMAISDSPERRTNLSYLSHHLSFLLQYIDTRFPYYRNCDPKRRQGWQNSIRHNLSLNDCFIKKARDGVGPANDRKGNFWTLSPDSINMFDNGNFKRRRRMRRMTKCLDAEDKALNLQPWFLQYMQRQAQQQLLVHPPTMFHLSDNYGPTNNICWAAPPAQIMEQKAILHNSPPVLPATIHPSSTIIYRNPDEFPGAWTNTIIQQQQQDQLLPPMQTLQHPPSINYEKLDEYPS</sequence>
<dbReference type="Gene3D" id="1.10.10.10">
    <property type="entry name" value="Winged helix-like DNA-binding domain superfamily/Winged helix DNA-binding domain"/>
    <property type="match status" value="1"/>
</dbReference>
<evidence type="ECO:0000256" key="3">
    <source>
        <dbReference type="PROSITE-ProRule" id="PRU00089"/>
    </source>
</evidence>
<dbReference type="AlphaFoldDB" id="A0A238C4R4"/>
<keyword evidence="4" id="KW-0472">Membrane</keyword>
<dbReference type="EMBL" id="KZ269979">
    <property type="protein sequence ID" value="OZC11898.1"/>
    <property type="molecule type" value="Genomic_DNA"/>
</dbReference>
<keyword evidence="1 3" id="KW-0238">DNA-binding</keyword>
<dbReference type="InterPro" id="IPR036388">
    <property type="entry name" value="WH-like_DNA-bd_sf"/>
</dbReference>
<evidence type="ECO:0000313" key="6">
    <source>
        <dbReference type="EMBL" id="OZC11898.1"/>
    </source>
</evidence>